<dbReference type="EMBL" id="CP007035">
    <property type="protein sequence ID" value="AHF17112.1"/>
    <property type="molecule type" value="Genomic_DNA"/>
</dbReference>
<dbReference type="STRING" id="929713.NIASO_01925"/>
<gene>
    <name evidence="1" type="ORF">NIASO_01925</name>
</gene>
<dbReference type="AlphaFoldDB" id="W0F283"/>
<name>W0F283_9BACT</name>
<keyword evidence="2" id="KW-1185">Reference proteome</keyword>
<evidence type="ECO:0000313" key="2">
    <source>
        <dbReference type="Proteomes" id="UP000003586"/>
    </source>
</evidence>
<evidence type="ECO:0000313" key="1">
    <source>
        <dbReference type="EMBL" id="AHF17112.1"/>
    </source>
</evidence>
<dbReference type="HOGENOM" id="CLU_3045774_0_0_10"/>
<organism evidence="1 2">
    <name type="scientific">Niabella soli DSM 19437</name>
    <dbReference type="NCBI Taxonomy" id="929713"/>
    <lineage>
        <taxon>Bacteria</taxon>
        <taxon>Pseudomonadati</taxon>
        <taxon>Bacteroidota</taxon>
        <taxon>Chitinophagia</taxon>
        <taxon>Chitinophagales</taxon>
        <taxon>Chitinophagaceae</taxon>
        <taxon>Niabella</taxon>
    </lineage>
</organism>
<reference evidence="1 2" key="1">
    <citation type="submission" date="2013-12" db="EMBL/GenBank/DDBJ databases">
        <authorList>
            <consortium name="DOE Joint Genome Institute"/>
            <person name="Eisen J."/>
            <person name="Huntemann M."/>
            <person name="Han J."/>
            <person name="Chen A."/>
            <person name="Kyrpides N."/>
            <person name="Mavromatis K."/>
            <person name="Markowitz V."/>
            <person name="Palaniappan K."/>
            <person name="Ivanova N."/>
            <person name="Schaumberg A."/>
            <person name="Pati A."/>
            <person name="Liolios K."/>
            <person name="Nordberg H.P."/>
            <person name="Cantor M.N."/>
            <person name="Hua S.X."/>
            <person name="Woyke T."/>
        </authorList>
    </citation>
    <scope>NUCLEOTIDE SEQUENCE [LARGE SCALE GENOMIC DNA]</scope>
    <source>
        <strain evidence="2">DSM 19437</strain>
    </source>
</reference>
<protein>
    <submittedName>
        <fullName evidence="1">Uncharacterized protein</fullName>
    </submittedName>
</protein>
<sequence length="54" mass="6030">MYPDKLCREKISAEKAEQQSTSGGFDQPLQKGLAATFRNVGSWAWAVKRPEAFV</sequence>
<accession>W0F283</accession>
<proteinExistence type="predicted"/>
<dbReference type="Proteomes" id="UP000003586">
    <property type="component" value="Chromosome"/>
</dbReference>
<dbReference type="KEGG" id="nso:NIASO_01925"/>